<protein>
    <submittedName>
        <fullName evidence="1">Uncharacterized protein</fullName>
    </submittedName>
</protein>
<comment type="caution">
    <text evidence="1">The sequence shown here is derived from an EMBL/GenBank/DDBJ whole genome shotgun (WGS) entry which is preliminary data.</text>
</comment>
<dbReference type="AlphaFoldDB" id="A0AAD5RGW5"/>
<reference evidence="1" key="1">
    <citation type="submission" date="2022-07" db="EMBL/GenBank/DDBJ databases">
        <title>Draft genome sequence of Zalerion maritima ATCC 34329, a (micro)plastics degrading marine fungus.</title>
        <authorList>
            <person name="Paco A."/>
            <person name="Goncalves M.F.M."/>
            <person name="Rocha-Santos T.A.P."/>
            <person name="Alves A."/>
        </authorList>
    </citation>
    <scope>NUCLEOTIDE SEQUENCE</scope>
    <source>
        <strain evidence="1">ATCC 34329</strain>
    </source>
</reference>
<gene>
    <name evidence="1" type="ORF">MKZ38_008990</name>
</gene>
<proteinExistence type="predicted"/>
<name>A0AAD5RGW5_9PEZI</name>
<dbReference type="Proteomes" id="UP001201980">
    <property type="component" value="Unassembled WGS sequence"/>
</dbReference>
<keyword evidence="2" id="KW-1185">Reference proteome</keyword>
<evidence type="ECO:0000313" key="2">
    <source>
        <dbReference type="Proteomes" id="UP001201980"/>
    </source>
</evidence>
<evidence type="ECO:0000313" key="1">
    <source>
        <dbReference type="EMBL" id="KAJ2893142.1"/>
    </source>
</evidence>
<dbReference type="EMBL" id="JAKWBI020000654">
    <property type="protein sequence ID" value="KAJ2893142.1"/>
    <property type="molecule type" value="Genomic_DNA"/>
</dbReference>
<organism evidence="1 2">
    <name type="scientific">Zalerion maritima</name>
    <dbReference type="NCBI Taxonomy" id="339359"/>
    <lineage>
        <taxon>Eukaryota</taxon>
        <taxon>Fungi</taxon>
        <taxon>Dikarya</taxon>
        <taxon>Ascomycota</taxon>
        <taxon>Pezizomycotina</taxon>
        <taxon>Sordariomycetes</taxon>
        <taxon>Lulworthiomycetidae</taxon>
        <taxon>Lulworthiales</taxon>
        <taxon>Lulworthiaceae</taxon>
        <taxon>Zalerion</taxon>
    </lineage>
</organism>
<sequence length="328" mass="37641">MPLGPIETTPIGFLQANMPLEGTINPLRMYIQPPVAPIQASQLLPWTEDLGLTLGPDTSNVSAYDTKSRALAHPENAELVAQTLPPEAQTELGDKYYELEDKVIDYIPRVKHVLRVHKKHVARLYRQRRIIAHRNKIVWEYIESEGLTNHNVEEILAYDQLREERPTNAGGLRDTDDVARGEYRKNSAIFRGRVKNTGLGKRKERGTDGKFKYPLTRKEKDGMLDMVDKRIVDQGKSWETAMAILAQEVNVCEDLRGKVTGVLTGRKEVRSIKQERRRWIMLRRRLVKSATALKREAEKWEKKEELDLWQFPEGTFGEERESGSGNES</sequence>
<accession>A0AAD5RGW5</accession>